<reference evidence="1" key="1">
    <citation type="journal article" date="2021" name="PeerJ">
        <title>Extensive microbial diversity within the chicken gut microbiome revealed by metagenomics and culture.</title>
        <authorList>
            <person name="Gilroy R."/>
            <person name="Ravi A."/>
            <person name="Getino M."/>
            <person name="Pursley I."/>
            <person name="Horton D.L."/>
            <person name="Alikhan N.F."/>
            <person name="Baker D."/>
            <person name="Gharbi K."/>
            <person name="Hall N."/>
            <person name="Watson M."/>
            <person name="Adriaenssens E.M."/>
            <person name="Foster-Nyarko E."/>
            <person name="Jarju S."/>
            <person name="Secka A."/>
            <person name="Antonio M."/>
            <person name="Oren A."/>
            <person name="Chaudhuri R.R."/>
            <person name="La Ragione R."/>
            <person name="Hildebrand F."/>
            <person name="Pallen M.J."/>
        </authorList>
    </citation>
    <scope>NUCLEOTIDE SEQUENCE</scope>
    <source>
        <strain evidence="1">ChiHjej11B10-19426</strain>
    </source>
</reference>
<dbReference type="PROSITE" id="PS51257">
    <property type="entry name" value="PROKAR_LIPOPROTEIN"/>
    <property type="match status" value="1"/>
</dbReference>
<comment type="caution">
    <text evidence="1">The sequence shown here is derived from an EMBL/GenBank/DDBJ whole genome shotgun (WGS) entry which is preliminary data.</text>
</comment>
<dbReference type="Proteomes" id="UP000824014">
    <property type="component" value="Unassembled WGS sequence"/>
</dbReference>
<proteinExistence type="predicted"/>
<dbReference type="EMBL" id="DXCC01000029">
    <property type="protein sequence ID" value="HIZ15772.1"/>
    <property type="molecule type" value="Genomic_DNA"/>
</dbReference>
<sequence length="292" mass="33541">MRKIETYMAAALCVLTGVLAGCHRDFRRSEIAAKAGDKVLTLAEVAAAVPAGLAPEDSLRASAAYVETWVRRQAKLMEAERILVDQQPDIEAMVEEYRNSLLTYRLDRYYIDRMVDTVMSDSLVSRYYDAHRQEFKLNRDIVKGMILTVPASFRMRTRIRELMGADGEERQQDFRDMAAKNNLPLVTLDEWTSYDEFWKQLPAALNTDENRQKVLATRRVVELNDGTNLYYVRLTDHLGKGATAPLSWTADVIRNILYNQRSGDVLREKEDSLYQAALENEEARIYVKKESE</sequence>
<reference evidence="1" key="2">
    <citation type="submission" date="2021-04" db="EMBL/GenBank/DDBJ databases">
        <authorList>
            <person name="Gilroy R."/>
        </authorList>
    </citation>
    <scope>NUCLEOTIDE SEQUENCE</scope>
    <source>
        <strain evidence="1">ChiHjej11B10-19426</strain>
    </source>
</reference>
<gene>
    <name evidence="1" type="ORF">H9816_07690</name>
</gene>
<evidence type="ECO:0008006" key="3">
    <source>
        <dbReference type="Google" id="ProtNLM"/>
    </source>
</evidence>
<evidence type="ECO:0000313" key="1">
    <source>
        <dbReference type="EMBL" id="HIZ15772.1"/>
    </source>
</evidence>
<name>A0A9D2DEX1_9BACT</name>
<dbReference type="AlphaFoldDB" id="A0A9D2DEX1"/>
<accession>A0A9D2DEX1</accession>
<protein>
    <recommendedName>
        <fullName evidence="3">Peptidyl-prolyl cis-trans isomerase</fullName>
    </recommendedName>
</protein>
<organism evidence="1 2">
    <name type="scientific">Candidatus Tidjanibacter faecipullorum</name>
    <dbReference type="NCBI Taxonomy" id="2838766"/>
    <lineage>
        <taxon>Bacteria</taxon>
        <taxon>Pseudomonadati</taxon>
        <taxon>Bacteroidota</taxon>
        <taxon>Bacteroidia</taxon>
        <taxon>Bacteroidales</taxon>
        <taxon>Rikenellaceae</taxon>
        <taxon>Tidjanibacter</taxon>
    </lineage>
</organism>
<evidence type="ECO:0000313" key="2">
    <source>
        <dbReference type="Proteomes" id="UP000824014"/>
    </source>
</evidence>